<dbReference type="InterPro" id="IPR052709">
    <property type="entry name" value="Transposase-MT_Hybrid"/>
</dbReference>
<accession>A0A4C1ZHH6</accession>
<dbReference type="GO" id="GO:0005634">
    <property type="term" value="C:nucleus"/>
    <property type="evidence" value="ECO:0007669"/>
    <property type="project" value="TreeGrafter"/>
</dbReference>
<reference evidence="1 2" key="1">
    <citation type="journal article" date="2019" name="Commun. Biol.">
        <title>The bagworm genome reveals a unique fibroin gene that provides high tensile strength.</title>
        <authorList>
            <person name="Kono N."/>
            <person name="Nakamura H."/>
            <person name="Ohtoshi R."/>
            <person name="Tomita M."/>
            <person name="Numata K."/>
            <person name="Arakawa K."/>
        </authorList>
    </citation>
    <scope>NUCLEOTIDE SEQUENCE [LARGE SCALE GENOMIC DNA]</scope>
</reference>
<dbReference type="GO" id="GO:0035861">
    <property type="term" value="C:site of double-strand break"/>
    <property type="evidence" value="ECO:0007669"/>
    <property type="project" value="TreeGrafter"/>
</dbReference>
<evidence type="ECO:0000313" key="1">
    <source>
        <dbReference type="EMBL" id="GBP86369.1"/>
    </source>
</evidence>
<organism evidence="1 2">
    <name type="scientific">Eumeta variegata</name>
    <name type="common">Bagworm moth</name>
    <name type="synonym">Eumeta japonica</name>
    <dbReference type="NCBI Taxonomy" id="151549"/>
    <lineage>
        <taxon>Eukaryota</taxon>
        <taxon>Metazoa</taxon>
        <taxon>Ecdysozoa</taxon>
        <taxon>Arthropoda</taxon>
        <taxon>Hexapoda</taxon>
        <taxon>Insecta</taxon>
        <taxon>Pterygota</taxon>
        <taxon>Neoptera</taxon>
        <taxon>Endopterygota</taxon>
        <taxon>Lepidoptera</taxon>
        <taxon>Glossata</taxon>
        <taxon>Ditrysia</taxon>
        <taxon>Tineoidea</taxon>
        <taxon>Psychidae</taxon>
        <taxon>Oiketicinae</taxon>
        <taxon>Eumeta</taxon>
    </lineage>
</organism>
<dbReference type="GO" id="GO:0003697">
    <property type="term" value="F:single-stranded DNA binding"/>
    <property type="evidence" value="ECO:0007669"/>
    <property type="project" value="TreeGrafter"/>
</dbReference>
<dbReference type="InterPro" id="IPR036388">
    <property type="entry name" value="WH-like_DNA-bd_sf"/>
</dbReference>
<dbReference type="GO" id="GO:0006303">
    <property type="term" value="P:double-strand break repair via nonhomologous end joining"/>
    <property type="evidence" value="ECO:0007669"/>
    <property type="project" value="TreeGrafter"/>
</dbReference>
<dbReference type="GO" id="GO:0042800">
    <property type="term" value="F:histone H3K4 methyltransferase activity"/>
    <property type="evidence" value="ECO:0007669"/>
    <property type="project" value="TreeGrafter"/>
</dbReference>
<name>A0A4C1ZHH6_EUMVA</name>
<dbReference type="PANTHER" id="PTHR46060:SF2">
    <property type="entry name" value="HISTONE-LYSINE N-METHYLTRANSFERASE SETMAR"/>
    <property type="match status" value="1"/>
</dbReference>
<dbReference type="GO" id="GO:0000729">
    <property type="term" value="P:DNA double-strand break processing"/>
    <property type="evidence" value="ECO:0007669"/>
    <property type="project" value="TreeGrafter"/>
</dbReference>
<protein>
    <submittedName>
        <fullName evidence="1">Mariner Mos1 transposase</fullName>
    </submittedName>
</protein>
<dbReference type="GO" id="GO:0046975">
    <property type="term" value="F:histone H3K36 methyltransferase activity"/>
    <property type="evidence" value="ECO:0007669"/>
    <property type="project" value="TreeGrafter"/>
</dbReference>
<dbReference type="GO" id="GO:0000793">
    <property type="term" value="C:condensed chromosome"/>
    <property type="evidence" value="ECO:0007669"/>
    <property type="project" value="TreeGrafter"/>
</dbReference>
<dbReference type="GO" id="GO:0015074">
    <property type="term" value="P:DNA integration"/>
    <property type="evidence" value="ECO:0007669"/>
    <property type="project" value="TreeGrafter"/>
</dbReference>
<dbReference type="OrthoDB" id="10017160at2759"/>
<dbReference type="PANTHER" id="PTHR46060">
    <property type="entry name" value="MARINER MOS1 TRANSPOSASE-LIKE PROTEIN"/>
    <property type="match status" value="1"/>
</dbReference>
<proteinExistence type="predicted"/>
<evidence type="ECO:0000313" key="2">
    <source>
        <dbReference type="Proteomes" id="UP000299102"/>
    </source>
</evidence>
<dbReference type="AlphaFoldDB" id="A0A4C1ZHH6"/>
<comment type="caution">
    <text evidence="1">The sequence shown here is derived from an EMBL/GenBank/DDBJ whole genome shotgun (WGS) entry which is preliminary data.</text>
</comment>
<gene>
    <name evidence="1" type="ORF">EVAR_62731_1</name>
</gene>
<dbReference type="Gene3D" id="1.10.10.1450">
    <property type="match status" value="1"/>
</dbReference>
<dbReference type="GO" id="GO:0003690">
    <property type="term" value="F:double-stranded DNA binding"/>
    <property type="evidence" value="ECO:0007669"/>
    <property type="project" value="TreeGrafter"/>
</dbReference>
<dbReference type="Gene3D" id="1.10.10.10">
    <property type="entry name" value="Winged helix-like DNA-binding domain superfamily/Winged helix DNA-binding domain"/>
    <property type="match status" value="1"/>
</dbReference>
<dbReference type="GO" id="GO:0044547">
    <property type="term" value="F:DNA topoisomerase binding"/>
    <property type="evidence" value="ECO:0007669"/>
    <property type="project" value="TreeGrafter"/>
</dbReference>
<dbReference type="STRING" id="151549.A0A4C1ZHH6"/>
<dbReference type="GO" id="GO:0000014">
    <property type="term" value="F:single-stranded DNA endodeoxyribonuclease activity"/>
    <property type="evidence" value="ECO:0007669"/>
    <property type="project" value="TreeGrafter"/>
</dbReference>
<sequence length="134" mass="15423">MVTAAHGYSQLQRGHQYDAGLLVRNRISDGRVKGLMEGEAEAHRLLIEAAFSDRTCHEWFQKFNNGGLDVENKDRSGRPKIYDDAELEELLDKDSSQKQKKFALILEVTQQAVSHHLKSLRMINKQDNWVPYEL</sequence>
<keyword evidence="2" id="KW-1185">Reference proteome</keyword>
<dbReference type="Proteomes" id="UP000299102">
    <property type="component" value="Unassembled WGS sequence"/>
</dbReference>
<dbReference type="EMBL" id="BGZK01001790">
    <property type="protein sequence ID" value="GBP86369.1"/>
    <property type="molecule type" value="Genomic_DNA"/>
</dbReference>
<dbReference type="GO" id="GO:0044774">
    <property type="term" value="P:mitotic DNA integrity checkpoint signaling"/>
    <property type="evidence" value="ECO:0007669"/>
    <property type="project" value="TreeGrafter"/>
</dbReference>
<dbReference type="GO" id="GO:0031297">
    <property type="term" value="P:replication fork processing"/>
    <property type="evidence" value="ECO:0007669"/>
    <property type="project" value="TreeGrafter"/>
</dbReference>